<proteinExistence type="inferred from homology"/>
<evidence type="ECO:0000256" key="1">
    <source>
        <dbReference type="ARBA" id="ARBA00008270"/>
    </source>
</evidence>
<dbReference type="PANTHER" id="PTHR13774:SF39">
    <property type="entry name" value="BIOSYNTHESIS PROTEIN, PUTATIVE-RELATED"/>
    <property type="match status" value="1"/>
</dbReference>
<organism evidence="3 4">
    <name type="scientific">Alteromonas gracilis</name>
    <dbReference type="NCBI Taxonomy" id="1479524"/>
    <lineage>
        <taxon>Bacteria</taxon>
        <taxon>Pseudomonadati</taxon>
        <taxon>Pseudomonadota</taxon>
        <taxon>Gammaproteobacteria</taxon>
        <taxon>Alteromonadales</taxon>
        <taxon>Alteromonadaceae</taxon>
        <taxon>Alteromonas/Salinimonas group</taxon>
        <taxon>Alteromonas</taxon>
    </lineage>
</organism>
<evidence type="ECO:0000313" key="3">
    <source>
        <dbReference type="EMBL" id="PRO70410.1"/>
    </source>
</evidence>
<keyword evidence="4" id="KW-1185">Reference proteome</keyword>
<comment type="caution">
    <text evidence="3">The sequence shown here is derived from an EMBL/GenBank/DDBJ whole genome shotgun (WGS) entry which is preliminary data.</text>
</comment>
<dbReference type="Gene3D" id="3.10.310.10">
    <property type="entry name" value="Diaminopimelate Epimerase, Chain A, domain 1"/>
    <property type="match status" value="2"/>
</dbReference>
<keyword evidence="2" id="KW-0413">Isomerase</keyword>
<protein>
    <submittedName>
        <fullName evidence="3">PhzF family phenazine biosynthesis protein</fullName>
    </submittedName>
</protein>
<dbReference type="PANTHER" id="PTHR13774">
    <property type="entry name" value="PHENAZINE BIOSYNTHESIS PROTEIN"/>
    <property type="match status" value="1"/>
</dbReference>
<name>A0ABX5CV10_9ALTE</name>
<reference evidence="4" key="1">
    <citation type="journal article" date="2020" name="Int. J. Syst. Evol. Microbiol.">
        <title>Alteromonas alba sp. nov., a marine bacterium isolated from the seawater of the West Pacific Ocean.</title>
        <authorList>
            <person name="Sun C."/>
            <person name="Wu Y.-H."/>
            <person name="Xamxidin M."/>
            <person name="Cheng H."/>
            <person name="Xu X.-W."/>
        </authorList>
    </citation>
    <scope>NUCLEOTIDE SEQUENCE [LARGE SCALE GENOMIC DNA]</scope>
    <source>
        <strain evidence="4">9a2</strain>
    </source>
</reference>
<evidence type="ECO:0000313" key="4">
    <source>
        <dbReference type="Proteomes" id="UP000239539"/>
    </source>
</evidence>
<dbReference type="SUPFAM" id="SSF54506">
    <property type="entry name" value="Diaminopimelate epimerase-like"/>
    <property type="match status" value="1"/>
</dbReference>
<accession>A0ABX5CV10</accession>
<gene>
    <name evidence="3" type="ORF">C6Y39_02070</name>
</gene>
<dbReference type="PIRSF" id="PIRSF016184">
    <property type="entry name" value="PhzC_PhzF"/>
    <property type="match status" value="1"/>
</dbReference>
<sequence>MNIERISAFSNGSSGGNPAGVVLCETMPNPDIMQSLAAQIGYSETAFASPLNKGWRVRYFSPEVEVDFCGHATIALGAVLAKAIGAGEFDLTLNQAEIRVEGFISQHNWGASFVSPSTRSQALEPSLLQETLALFGLNNEDLDMRIPPAVAFAGGTHLILTINSREKLTQMNYNQKQGANLSKRAGLVTFSLIYPESHTVFHSRNPFPIGGVFEDPATGAAAAALGGYLRDINWEHRGAITVHQGDDMGMPSRLNAEISSEKGSGIRVSGSTRTI</sequence>
<dbReference type="EMBL" id="PVNO01000003">
    <property type="protein sequence ID" value="PRO70410.1"/>
    <property type="molecule type" value="Genomic_DNA"/>
</dbReference>
<dbReference type="InterPro" id="IPR003719">
    <property type="entry name" value="Phenazine_PhzF-like"/>
</dbReference>
<dbReference type="NCBIfam" id="TIGR00654">
    <property type="entry name" value="PhzF_family"/>
    <property type="match status" value="1"/>
</dbReference>
<dbReference type="Pfam" id="PF02567">
    <property type="entry name" value="PhzC-PhzF"/>
    <property type="match status" value="1"/>
</dbReference>
<evidence type="ECO:0000256" key="2">
    <source>
        <dbReference type="ARBA" id="ARBA00023235"/>
    </source>
</evidence>
<comment type="similarity">
    <text evidence="1">Belongs to the PhzF family.</text>
</comment>
<dbReference type="Proteomes" id="UP000239539">
    <property type="component" value="Unassembled WGS sequence"/>
</dbReference>
<dbReference type="RefSeq" id="WP_105929680.1">
    <property type="nucleotide sequence ID" value="NZ_PVNO01000003.1"/>
</dbReference>